<feature type="transmembrane region" description="Helical" evidence="4">
    <location>
        <begin position="122"/>
        <end position="143"/>
    </location>
</feature>
<dbReference type="GO" id="GO:0016491">
    <property type="term" value="F:oxidoreductase activity"/>
    <property type="evidence" value="ECO:0007669"/>
    <property type="project" value="UniProtKB-KW"/>
</dbReference>
<keyword evidence="4" id="KW-0812">Transmembrane</keyword>
<evidence type="ECO:0000256" key="3">
    <source>
        <dbReference type="RuleBase" id="RU000363"/>
    </source>
</evidence>
<dbReference type="KEGG" id="ant:Arnit_0842"/>
<dbReference type="EMBL" id="CP001999">
    <property type="protein sequence ID" value="ADG92506.1"/>
    <property type="molecule type" value="Genomic_DNA"/>
</dbReference>
<evidence type="ECO:0000313" key="6">
    <source>
        <dbReference type="Proteomes" id="UP000000939"/>
    </source>
</evidence>
<proteinExistence type="inferred from homology"/>
<dbReference type="InterPro" id="IPR020904">
    <property type="entry name" value="Sc_DH/Rdtase_CS"/>
</dbReference>
<keyword evidence="4" id="KW-0472">Membrane</keyword>
<dbReference type="eggNOG" id="COG4221">
    <property type="taxonomic scope" value="Bacteria"/>
</dbReference>
<keyword evidence="2" id="KW-0560">Oxidoreductase</keyword>
<dbReference type="InterPro" id="IPR002347">
    <property type="entry name" value="SDR_fam"/>
</dbReference>
<dbReference type="PANTHER" id="PTHR44169">
    <property type="entry name" value="NADPH-DEPENDENT 1-ACYLDIHYDROXYACETONE PHOSPHATE REDUCTASE"/>
    <property type="match status" value="1"/>
</dbReference>
<evidence type="ECO:0000313" key="5">
    <source>
        <dbReference type="EMBL" id="ADG92506.1"/>
    </source>
</evidence>
<dbReference type="STRING" id="572480.Arnit_0842"/>
<dbReference type="PANTHER" id="PTHR44169:SF6">
    <property type="entry name" value="NADPH-DEPENDENT 1-ACYLDIHYDROXYACETONE PHOSPHATE REDUCTASE"/>
    <property type="match status" value="1"/>
</dbReference>
<keyword evidence="4" id="KW-1133">Transmembrane helix</keyword>
<comment type="similarity">
    <text evidence="1 3">Belongs to the short-chain dehydrogenases/reductases (SDR) family.</text>
</comment>
<dbReference type="RefSeq" id="WP_013134651.1">
    <property type="nucleotide sequence ID" value="NC_014166.1"/>
</dbReference>
<reference evidence="5 6" key="1">
    <citation type="journal article" date="2010" name="Stand. Genomic Sci.">
        <title>Complete genome sequence of Arcobacter nitrofigilis type strain (CI).</title>
        <authorList>
            <person name="Pati A."/>
            <person name="Gronow S."/>
            <person name="Lapidus A."/>
            <person name="Copeland A."/>
            <person name="Glavina Del Rio T."/>
            <person name="Nolan M."/>
            <person name="Lucas S."/>
            <person name="Tice H."/>
            <person name="Cheng J.F."/>
            <person name="Han C."/>
            <person name="Chertkov O."/>
            <person name="Bruce D."/>
            <person name="Tapia R."/>
            <person name="Goodwin L."/>
            <person name="Pitluck S."/>
            <person name="Liolios K."/>
            <person name="Ivanova N."/>
            <person name="Mavromatis K."/>
            <person name="Chen A."/>
            <person name="Palaniappan K."/>
            <person name="Land M."/>
            <person name="Hauser L."/>
            <person name="Chang Y.J."/>
            <person name="Jeffries C.D."/>
            <person name="Detter J.C."/>
            <person name="Rohde M."/>
            <person name="Goker M."/>
            <person name="Bristow J."/>
            <person name="Eisen J.A."/>
            <person name="Markowitz V."/>
            <person name="Hugenholtz P."/>
            <person name="Klenk H.P."/>
            <person name="Kyrpides N.C."/>
        </authorList>
    </citation>
    <scope>NUCLEOTIDE SEQUENCE [LARGE SCALE GENOMIC DNA]</scope>
    <source>
        <strain evidence="6">ATCC 33309 / DSM 7299 / CCUG 15893 / LMG 7604 / NCTC 12251 / CI</strain>
    </source>
</reference>
<accession>D5V2S4</accession>
<evidence type="ECO:0000256" key="4">
    <source>
        <dbReference type="SAM" id="Phobius"/>
    </source>
</evidence>
<protein>
    <submittedName>
        <fullName evidence="5">Short-chain dehydrogenase/reductase SDR</fullName>
    </submittedName>
</protein>
<dbReference type="PROSITE" id="PS00061">
    <property type="entry name" value="ADH_SHORT"/>
    <property type="match status" value="1"/>
</dbReference>
<keyword evidence="6" id="KW-1185">Reference proteome</keyword>
<dbReference type="Proteomes" id="UP000000939">
    <property type="component" value="Chromosome"/>
</dbReference>
<evidence type="ECO:0000256" key="2">
    <source>
        <dbReference type="ARBA" id="ARBA00023002"/>
    </source>
</evidence>
<dbReference type="Gene3D" id="3.40.50.720">
    <property type="entry name" value="NAD(P)-binding Rossmann-like Domain"/>
    <property type="match status" value="1"/>
</dbReference>
<name>D5V2S4_ARCNC</name>
<evidence type="ECO:0000256" key="1">
    <source>
        <dbReference type="ARBA" id="ARBA00006484"/>
    </source>
</evidence>
<dbReference type="SUPFAM" id="SSF51735">
    <property type="entry name" value="NAD(P)-binding Rossmann-fold domains"/>
    <property type="match status" value="1"/>
</dbReference>
<dbReference type="PRINTS" id="PR00081">
    <property type="entry name" value="GDHRDH"/>
</dbReference>
<dbReference type="PRINTS" id="PR00080">
    <property type="entry name" value="SDRFAMILY"/>
</dbReference>
<dbReference type="Pfam" id="PF00106">
    <property type="entry name" value="adh_short"/>
    <property type="match status" value="1"/>
</dbReference>
<sequence length="237" mass="26378">MNLENKTVFITGANGGLGSAFVKEFLNQNVKKIYCSARDINKLDSLQKLSNKIELVELDITNKEQFKSLVSTIGKIDILVNNAGVNSDKRLFDDETIDFDVNLFGTLNSCRILSENINKGGIIINITSILALINLPIMALYCASKSALHSMTQALRTELKTKDISVYEVLPGPIDTDMSKDLQMPKTSPSDIVKATINGLNSDEYEIYPDSFAKVIKQRLEEDKTNLENEFAQSINY</sequence>
<organism evidence="5 6">
    <name type="scientific">Arcobacter nitrofigilis (strain ATCC 33309 / DSM 7299 / CCUG 15893 / LMG 7604 / NCTC 12251 / CI)</name>
    <name type="common">Campylobacter nitrofigilis</name>
    <dbReference type="NCBI Taxonomy" id="572480"/>
    <lineage>
        <taxon>Bacteria</taxon>
        <taxon>Pseudomonadati</taxon>
        <taxon>Campylobacterota</taxon>
        <taxon>Epsilonproteobacteria</taxon>
        <taxon>Campylobacterales</taxon>
        <taxon>Arcobacteraceae</taxon>
        <taxon>Arcobacter</taxon>
    </lineage>
</organism>
<dbReference type="InterPro" id="IPR036291">
    <property type="entry name" value="NAD(P)-bd_dom_sf"/>
</dbReference>
<dbReference type="HOGENOM" id="CLU_010194_2_6_7"/>
<dbReference type="AlphaFoldDB" id="D5V2S4"/>
<dbReference type="OrthoDB" id="5334159at2"/>
<gene>
    <name evidence="5" type="ordered locus">Arnit_0842</name>
</gene>